<accession>A0ABY5W1E6</accession>
<evidence type="ECO:0000256" key="4">
    <source>
        <dbReference type="ARBA" id="ARBA00038445"/>
    </source>
</evidence>
<keyword evidence="8" id="KW-1185">Reference proteome</keyword>
<proteinExistence type="inferred from homology"/>
<dbReference type="PANTHER" id="PTHR12383">
    <property type="entry name" value="PROTEASE FAMILY S26 MITOCHONDRIAL INNER MEMBRANE PROTEASE-RELATED"/>
    <property type="match status" value="1"/>
</dbReference>
<evidence type="ECO:0000256" key="5">
    <source>
        <dbReference type="RuleBase" id="RU362042"/>
    </source>
</evidence>
<dbReference type="Proteomes" id="UP001059617">
    <property type="component" value="Chromosome"/>
</dbReference>
<evidence type="ECO:0000256" key="3">
    <source>
        <dbReference type="ARBA" id="ARBA00023136"/>
    </source>
</evidence>
<reference evidence="7" key="2">
    <citation type="submission" date="2022-09" db="EMBL/GenBank/DDBJ databases">
        <title>Biosynthetic gene clusters of Dactylosporangioum fulvum.</title>
        <authorList>
            <person name="Caradec T."/>
        </authorList>
    </citation>
    <scope>NUCLEOTIDE SEQUENCE</scope>
    <source>
        <strain evidence="7">NRRL B-16292</strain>
    </source>
</reference>
<dbReference type="RefSeq" id="WP_259860990.1">
    <property type="nucleotide sequence ID" value="NZ_BAAAST010000024.1"/>
</dbReference>
<protein>
    <recommendedName>
        <fullName evidence="5">Signal peptidase I</fullName>
        <ecNumber evidence="5">3.4.21.89</ecNumber>
    </recommendedName>
</protein>
<dbReference type="Pfam" id="PF10502">
    <property type="entry name" value="Peptidase_S26"/>
    <property type="match status" value="1"/>
</dbReference>
<feature type="domain" description="Peptidase S26" evidence="6">
    <location>
        <begin position="12"/>
        <end position="87"/>
    </location>
</feature>
<sequence>MGLLALALAVPAVAAVGVVVWVRVRYFVVTVRGPSMEPTLRSGDRVLARRAVLDRVRAGDIVILRSTALPTDGIIKRAVAVPGDPVPRAAAPALADVPEATVPAGKVVIIGDGAQSSDSRQHGYADGSQIVGVMLRRLRISE</sequence>
<evidence type="ECO:0000256" key="2">
    <source>
        <dbReference type="ARBA" id="ARBA00022801"/>
    </source>
</evidence>
<dbReference type="EMBL" id="CP073720">
    <property type="protein sequence ID" value="UWP83210.1"/>
    <property type="molecule type" value="Genomic_DNA"/>
</dbReference>
<dbReference type="SUPFAM" id="SSF51306">
    <property type="entry name" value="LexA/Signal peptidase"/>
    <property type="match status" value="1"/>
</dbReference>
<comment type="similarity">
    <text evidence="4">Belongs to the peptidase S26 family. IMP1 subfamily.</text>
</comment>
<dbReference type="InterPro" id="IPR019533">
    <property type="entry name" value="Peptidase_S26"/>
</dbReference>
<dbReference type="InterPro" id="IPR000223">
    <property type="entry name" value="Pept_S26A_signal_pept_1"/>
</dbReference>
<evidence type="ECO:0000259" key="6">
    <source>
        <dbReference type="Pfam" id="PF10502"/>
    </source>
</evidence>
<dbReference type="InterPro" id="IPR036286">
    <property type="entry name" value="LexA/Signal_pep-like_sf"/>
</dbReference>
<organism evidence="7 8">
    <name type="scientific">Dactylosporangium fulvum</name>
    <dbReference type="NCBI Taxonomy" id="53359"/>
    <lineage>
        <taxon>Bacteria</taxon>
        <taxon>Bacillati</taxon>
        <taxon>Actinomycetota</taxon>
        <taxon>Actinomycetes</taxon>
        <taxon>Micromonosporales</taxon>
        <taxon>Micromonosporaceae</taxon>
        <taxon>Dactylosporangium</taxon>
    </lineage>
</organism>
<keyword evidence="3" id="KW-0472">Membrane</keyword>
<keyword evidence="5" id="KW-0645">Protease</keyword>
<comment type="subcellular location">
    <subcellularLocation>
        <location evidence="1">Cell membrane</location>
        <topology evidence="1">Single-pass type II membrane protein</topology>
    </subcellularLocation>
    <subcellularLocation>
        <location evidence="5">Membrane</location>
        <topology evidence="5">Single-pass type II membrane protein</topology>
    </subcellularLocation>
</comment>
<dbReference type="Gene3D" id="2.10.109.10">
    <property type="entry name" value="Umud Fragment, subunit A"/>
    <property type="match status" value="1"/>
</dbReference>
<keyword evidence="2 5" id="KW-0378">Hydrolase</keyword>
<evidence type="ECO:0000313" key="7">
    <source>
        <dbReference type="EMBL" id="UWP83210.1"/>
    </source>
</evidence>
<dbReference type="EC" id="3.4.21.89" evidence="5"/>
<name>A0ABY5W1E6_9ACTN</name>
<evidence type="ECO:0000256" key="1">
    <source>
        <dbReference type="ARBA" id="ARBA00004401"/>
    </source>
</evidence>
<dbReference type="PANTHER" id="PTHR12383:SF16">
    <property type="entry name" value="MITOCHONDRIAL INNER MEMBRANE PROTEASE SUBUNIT 1"/>
    <property type="match status" value="1"/>
</dbReference>
<comment type="catalytic activity">
    <reaction evidence="5">
        <text>Cleavage of hydrophobic, N-terminal signal or leader sequences from secreted and periplasmic proteins.</text>
        <dbReference type="EC" id="3.4.21.89"/>
    </reaction>
</comment>
<reference evidence="7" key="1">
    <citation type="submission" date="2021-04" db="EMBL/GenBank/DDBJ databases">
        <authorList>
            <person name="Hartkoorn R.C."/>
            <person name="Beaudoing E."/>
            <person name="Hot D."/>
        </authorList>
    </citation>
    <scope>NUCLEOTIDE SEQUENCE</scope>
    <source>
        <strain evidence="7">NRRL B-16292</strain>
    </source>
</reference>
<evidence type="ECO:0000313" key="8">
    <source>
        <dbReference type="Proteomes" id="UP001059617"/>
    </source>
</evidence>
<dbReference type="InterPro" id="IPR052064">
    <property type="entry name" value="Mito_IMP1_subunit"/>
</dbReference>
<gene>
    <name evidence="7" type="primary">lepB</name>
    <name evidence="7" type="ORF">Dfulv_02570</name>
</gene>
<dbReference type="PRINTS" id="PR00727">
    <property type="entry name" value="LEADERPTASE"/>
</dbReference>
<dbReference type="GO" id="GO:0009003">
    <property type="term" value="F:signal peptidase activity"/>
    <property type="evidence" value="ECO:0007669"/>
    <property type="project" value="UniProtKB-EC"/>
</dbReference>
<dbReference type="CDD" id="cd06462">
    <property type="entry name" value="Peptidase_S24_S26"/>
    <property type="match status" value="1"/>
</dbReference>
<dbReference type="NCBIfam" id="TIGR02227">
    <property type="entry name" value="sigpep_I_bact"/>
    <property type="match status" value="1"/>
</dbReference>